<feature type="transmembrane region" description="Helical" evidence="1">
    <location>
        <begin position="64"/>
        <end position="86"/>
    </location>
</feature>
<dbReference type="Proteomes" id="UP000887563">
    <property type="component" value="Unplaced"/>
</dbReference>
<evidence type="ECO:0000256" key="1">
    <source>
        <dbReference type="SAM" id="Phobius"/>
    </source>
</evidence>
<accession>A0A914LZN4</accession>
<evidence type="ECO:0000313" key="2">
    <source>
        <dbReference type="Proteomes" id="UP000887563"/>
    </source>
</evidence>
<protein>
    <submittedName>
        <fullName evidence="3">Uncharacterized protein</fullName>
    </submittedName>
</protein>
<proteinExistence type="predicted"/>
<sequence>MSEMSMSDICQIYSPHNANTLSARLLNHIDIEPPSLSFCPSTIPPRCQFPLAVKALKSFIPRSLAEAFILLDFSGVPWFLSIFTIISCPH</sequence>
<keyword evidence="1" id="KW-0812">Transmembrane</keyword>
<name>A0A914LZN4_MELIC</name>
<reference evidence="3" key="1">
    <citation type="submission" date="2022-11" db="UniProtKB">
        <authorList>
            <consortium name="WormBaseParasite"/>
        </authorList>
    </citation>
    <scope>IDENTIFICATION</scope>
</reference>
<organism evidence="2 3">
    <name type="scientific">Meloidogyne incognita</name>
    <name type="common">Southern root-knot nematode worm</name>
    <name type="synonym">Oxyuris incognita</name>
    <dbReference type="NCBI Taxonomy" id="6306"/>
    <lineage>
        <taxon>Eukaryota</taxon>
        <taxon>Metazoa</taxon>
        <taxon>Ecdysozoa</taxon>
        <taxon>Nematoda</taxon>
        <taxon>Chromadorea</taxon>
        <taxon>Rhabditida</taxon>
        <taxon>Tylenchina</taxon>
        <taxon>Tylenchomorpha</taxon>
        <taxon>Tylenchoidea</taxon>
        <taxon>Meloidogynidae</taxon>
        <taxon>Meloidogyninae</taxon>
        <taxon>Meloidogyne</taxon>
        <taxon>Meloidogyne incognita group</taxon>
    </lineage>
</organism>
<evidence type="ECO:0000313" key="3">
    <source>
        <dbReference type="WBParaSite" id="Minc3s01087g20590"/>
    </source>
</evidence>
<keyword evidence="1" id="KW-1133">Transmembrane helix</keyword>
<dbReference type="WBParaSite" id="Minc3s01087g20590">
    <property type="protein sequence ID" value="Minc3s01087g20590"/>
    <property type="gene ID" value="Minc3s01087g20590"/>
</dbReference>
<dbReference type="AlphaFoldDB" id="A0A914LZN4"/>
<keyword evidence="1" id="KW-0472">Membrane</keyword>
<keyword evidence="2" id="KW-1185">Reference proteome</keyword>